<evidence type="ECO:0000313" key="3">
    <source>
        <dbReference type="Proteomes" id="UP000824087"/>
    </source>
</evidence>
<dbReference type="Pfam" id="PF10688">
    <property type="entry name" value="Imp-YgjV"/>
    <property type="match status" value="1"/>
</dbReference>
<feature type="transmembrane region" description="Helical" evidence="1">
    <location>
        <begin position="6"/>
        <end position="23"/>
    </location>
</feature>
<sequence length="179" mass="20430">MSLIFILAQILALVACGLNVISMQCKTRKNILLFFLLGNIVGATGLLLLKAYAGALIQFVFGIQTLINYIYAVKNKKITWELITFYIALSIIASIITFKSWIDIIPLISAILHTITIIQIKENRIRFINLSSLLLWIPYYIVFNAYANLFTNLCIVVSNVVSIIRYDVKKQKKSYRENF</sequence>
<reference evidence="2" key="2">
    <citation type="journal article" date="2021" name="PeerJ">
        <title>Extensive microbial diversity within the chicken gut microbiome revealed by metagenomics and culture.</title>
        <authorList>
            <person name="Gilroy R."/>
            <person name="Ravi A."/>
            <person name="Getino M."/>
            <person name="Pursley I."/>
            <person name="Horton D.L."/>
            <person name="Alikhan N.F."/>
            <person name="Baker D."/>
            <person name="Gharbi K."/>
            <person name="Hall N."/>
            <person name="Watson M."/>
            <person name="Adriaenssens E.M."/>
            <person name="Foster-Nyarko E."/>
            <person name="Jarju S."/>
            <person name="Secka A."/>
            <person name="Antonio M."/>
            <person name="Oren A."/>
            <person name="Chaudhuri R.R."/>
            <person name="La Ragione R."/>
            <person name="Hildebrand F."/>
            <person name="Pallen M.J."/>
        </authorList>
    </citation>
    <scope>NUCLEOTIDE SEQUENCE</scope>
    <source>
        <strain evidence="2">CHK197-8231</strain>
    </source>
</reference>
<gene>
    <name evidence="2" type="ORF">IAD49_03310</name>
</gene>
<feature type="transmembrane region" description="Helical" evidence="1">
    <location>
        <begin position="55"/>
        <end position="73"/>
    </location>
</feature>
<feature type="transmembrane region" description="Helical" evidence="1">
    <location>
        <begin position="149"/>
        <end position="168"/>
    </location>
</feature>
<feature type="transmembrane region" description="Helical" evidence="1">
    <location>
        <begin position="30"/>
        <end position="49"/>
    </location>
</feature>
<keyword evidence="1" id="KW-0812">Transmembrane</keyword>
<keyword evidence="1" id="KW-1133">Transmembrane helix</keyword>
<evidence type="ECO:0000256" key="1">
    <source>
        <dbReference type="SAM" id="Phobius"/>
    </source>
</evidence>
<keyword evidence="1" id="KW-0472">Membrane</keyword>
<reference evidence="2" key="1">
    <citation type="submission" date="2020-10" db="EMBL/GenBank/DDBJ databases">
        <authorList>
            <person name="Gilroy R."/>
        </authorList>
    </citation>
    <scope>NUCLEOTIDE SEQUENCE</scope>
    <source>
        <strain evidence="2">CHK197-8231</strain>
    </source>
</reference>
<accession>A0A9D1HTW3</accession>
<dbReference type="EMBL" id="DVML01000020">
    <property type="protein sequence ID" value="HIU22591.1"/>
    <property type="molecule type" value="Genomic_DNA"/>
</dbReference>
<dbReference type="Proteomes" id="UP000824087">
    <property type="component" value="Unassembled WGS sequence"/>
</dbReference>
<dbReference type="AlphaFoldDB" id="A0A9D1HTW3"/>
<dbReference type="InterPro" id="IPR019629">
    <property type="entry name" value="Uncharacterised_HI1736/YgjV"/>
</dbReference>
<organism evidence="2 3">
    <name type="scientific">Candidatus Fimihabitans intestinipullorum</name>
    <dbReference type="NCBI Taxonomy" id="2840820"/>
    <lineage>
        <taxon>Bacteria</taxon>
        <taxon>Bacillati</taxon>
        <taxon>Mycoplasmatota</taxon>
        <taxon>Mycoplasmatota incertae sedis</taxon>
        <taxon>Candidatus Fimihabitans</taxon>
    </lineage>
</organism>
<protein>
    <submittedName>
        <fullName evidence="2">YgjV family protein</fullName>
    </submittedName>
</protein>
<name>A0A9D1HTW3_9BACT</name>
<proteinExistence type="predicted"/>
<feature type="transmembrane region" description="Helical" evidence="1">
    <location>
        <begin position="80"/>
        <end position="98"/>
    </location>
</feature>
<evidence type="ECO:0000313" key="2">
    <source>
        <dbReference type="EMBL" id="HIU22591.1"/>
    </source>
</evidence>
<comment type="caution">
    <text evidence="2">The sequence shown here is derived from an EMBL/GenBank/DDBJ whole genome shotgun (WGS) entry which is preliminary data.</text>
</comment>